<evidence type="ECO:0000313" key="5">
    <source>
        <dbReference type="Proteomes" id="UP000434957"/>
    </source>
</evidence>
<feature type="signal peptide" evidence="1">
    <location>
        <begin position="1"/>
        <end position="19"/>
    </location>
</feature>
<proteinExistence type="predicted"/>
<keyword evidence="5" id="KW-1185">Reference proteome</keyword>
<evidence type="ECO:0000256" key="1">
    <source>
        <dbReference type="SAM" id="SignalP"/>
    </source>
</evidence>
<evidence type="ECO:0000313" key="3">
    <source>
        <dbReference type="EMBL" id="KAE9360009.1"/>
    </source>
</evidence>
<feature type="chain" id="PRO_5036165295" description="RxLR effector protein" evidence="1">
    <location>
        <begin position="20"/>
        <end position="58"/>
    </location>
</feature>
<comment type="caution">
    <text evidence="2">The sequence shown here is derived from an EMBL/GenBank/DDBJ whole genome shotgun (WGS) entry which is preliminary data.</text>
</comment>
<accession>A0A6A3NCA6</accession>
<evidence type="ECO:0000313" key="4">
    <source>
        <dbReference type="Proteomes" id="UP000429607"/>
    </source>
</evidence>
<keyword evidence="1" id="KW-0732">Signal</keyword>
<reference evidence="2 4" key="1">
    <citation type="submission" date="2018-09" db="EMBL/GenBank/DDBJ databases">
        <title>Genomic investigation of the strawberry pathogen Phytophthora fragariae indicates pathogenicity is determined by transcriptional variation in three key races.</title>
        <authorList>
            <person name="Adams T.M."/>
            <person name="Armitage A.D."/>
            <person name="Sobczyk M.K."/>
            <person name="Bates H.J."/>
            <person name="Dunwell J.M."/>
            <person name="Nellist C.F."/>
            <person name="Harrison R.J."/>
        </authorList>
    </citation>
    <scope>NUCLEOTIDE SEQUENCE [LARGE SCALE GENOMIC DNA]</scope>
    <source>
        <strain evidence="2 4">SCRP249</strain>
        <strain evidence="3 5">SCRP333</strain>
    </source>
</reference>
<dbReference type="EMBL" id="QXFV01000404">
    <property type="protein sequence ID" value="KAE9038583.1"/>
    <property type="molecule type" value="Genomic_DNA"/>
</dbReference>
<organism evidence="2 4">
    <name type="scientific">Phytophthora rubi</name>
    <dbReference type="NCBI Taxonomy" id="129364"/>
    <lineage>
        <taxon>Eukaryota</taxon>
        <taxon>Sar</taxon>
        <taxon>Stramenopiles</taxon>
        <taxon>Oomycota</taxon>
        <taxon>Peronosporomycetes</taxon>
        <taxon>Peronosporales</taxon>
        <taxon>Peronosporaceae</taxon>
        <taxon>Phytophthora</taxon>
    </lineage>
</organism>
<name>A0A6A3NCA6_9STRA</name>
<gene>
    <name evidence="2" type="ORF">PR001_g7887</name>
    <name evidence="3" type="ORF">PR003_g461</name>
</gene>
<protein>
    <recommendedName>
        <fullName evidence="6">RxLR effector protein</fullName>
    </recommendedName>
</protein>
<dbReference type="Proteomes" id="UP000434957">
    <property type="component" value="Unassembled WGS sequence"/>
</dbReference>
<dbReference type="AlphaFoldDB" id="A0A6A3NCA6"/>
<dbReference type="Proteomes" id="UP000429607">
    <property type="component" value="Unassembled WGS sequence"/>
</dbReference>
<dbReference type="EMBL" id="QXFT01000010">
    <property type="protein sequence ID" value="KAE9360009.1"/>
    <property type="molecule type" value="Genomic_DNA"/>
</dbReference>
<evidence type="ECO:0000313" key="2">
    <source>
        <dbReference type="EMBL" id="KAE9038583.1"/>
    </source>
</evidence>
<sequence>MNFVLIVLLMSETLTTKTALFGTAVSRSHVAARTQRSLRYGFQTGIRSSGHLCSLLMN</sequence>
<evidence type="ECO:0008006" key="6">
    <source>
        <dbReference type="Google" id="ProtNLM"/>
    </source>
</evidence>